<reference evidence="2 3" key="1">
    <citation type="submission" date="2019-06" db="EMBL/GenBank/DDBJ databases">
        <title>Whole genome shotgun sequence of Pseudonocardia saturnea NBRC 14499.</title>
        <authorList>
            <person name="Hosoyama A."/>
            <person name="Uohara A."/>
            <person name="Ohji S."/>
            <person name="Ichikawa N."/>
        </authorList>
    </citation>
    <scope>NUCLEOTIDE SEQUENCE [LARGE SCALE GENOMIC DNA]</scope>
    <source>
        <strain evidence="2 3">NBRC 14499</strain>
    </source>
</reference>
<comment type="caution">
    <text evidence="2">The sequence shown here is derived from an EMBL/GenBank/DDBJ whole genome shotgun (WGS) entry which is preliminary data.</text>
</comment>
<evidence type="ECO:0000313" key="3">
    <source>
        <dbReference type="Proteomes" id="UP000320693"/>
    </source>
</evidence>
<dbReference type="EMBL" id="BJNH01000047">
    <property type="protein sequence ID" value="GEC27016.1"/>
    <property type="molecule type" value="Genomic_DNA"/>
</dbReference>
<protein>
    <submittedName>
        <fullName evidence="2">Uncharacterized protein</fullName>
    </submittedName>
</protein>
<organism evidence="2 3">
    <name type="scientific">Pseudonocardia saturnea</name>
    <dbReference type="NCBI Taxonomy" id="33909"/>
    <lineage>
        <taxon>Bacteria</taxon>
        <taxon>Bacillati</taxon>
        <taxon>Actinomycetota</taxon>
        <taxon>Actinomycetes</taxon>
        <taxon>Pseudonocardiales</taxon>
        <taxon>Pseudonocardiaceae</taxon>
        <taxon>Pseudonocardia</taxon>
    </lineage>
</organism>
<evidence type="ECO:0000256" key="1">
    <source>
        <dbReference type="SAM" id="MobiDB-lite"/>
    </source>
</evidence>
<sequence length="232" mass="24425">MNGPASPRRKAVFDPMALDDLDATLAPPEPAPTPTNSRSEGDQATEVDTPEPASTGPAPVNPPSDAGPAGAGASAGIGSVRGTPSRRSRPSAASGARATPTLRQQRSARGRIPTAVRLPADLYRQVNDVLLSGSERPSYGQLVMWTVEDHYTAVSTQVEATLPSPTDRVPRGRKLAQDRTPVTLQLLNSEREYLDDLAAGVAQRYEDARVTRTDVAIAALTVALQVRTGSAL</sequence>
<gene>
    <name evidence="2" type="ORF">PSA01_40450</name>
</gene>
<keyword evidence="3" id="KW-1185">Reference proteome</keyword>
<evidence type="ECO:0000313" key="2">
    <source>
        <dbReference type="EMBL" id="GEC27016.1"/>
    </source>
</evidence>
<proteinExistence type="predicted"/>
<dbReference type="Proteomes" id="UP000320693">
    <property type="component" value="Unassembled WGS sequence"/>
</dbReference>
<name>A0ABQ0S282_9PSEU</name>
<accession>A0ABQ0S282</accession>
<feature type="compositionally biased region" description="Low complexity" evidence="1">
    <location>
        <begin position="90"/>
        <end position="101"/>
    </location>
</feature>
<feature type="region of interest" description="Disordered" evidence="1">
    <location>
        <begin position="1"/>
        <end position="113"/>
    </location>
</feature>